<proteinExistence type="predicted"/>
<organism evidence="3 4">
    <name type="scientific">Seiridium cardinale</name>
    <dbReference type="NCBI Taxonomy" id="138064"/>
    <lineage>
        <taxon>Eukaryota</taxon>
        <taxon>Fungi</taxon>
        <taxon>Dikarya</taxon>
        <taxon>Ascomycota</taxon>
        <taxon>Pezizomycotina</taxon>
        <taxon>Sordariomycetes</taxon>
        <taxon>Xylariomycetidae</taxon>
        <taxon>Amphisphaeriales</taxon>
        <taxon>Sporocadaceae</taxon>
        <taxon>Seiridium</taxon>
    </lineage>
</organism>
<keyword evidence="4" id="KW-1185">Reference proteome</keyword>
<evidence type="ECO:0000313" key="3">
    <source>
        <dbReference type="EMBL" id="KAK9779108.1"/>
    </source>
</evidence>
<dbReference type="EMBL" id="JARVKM010000012">
    <property type="protein sequence ID" value="KAK9779108.1"/>
    <property type="molecule type" value="Genomic_DNA"/>
</dbReference>
<protein>
    <submittedName>
        <fullName evidence="3">Cytochrome c oxidase assembly protein PET191-domain-containing protein</fullName>
    </submittedName>
</protein>
<evidence type="ECO:0000256" key="1">
    <source>
        <dbReference type="SAM" id="MobiDB-lite"/>
    </source>
</evidence>
<sequence>MDMQAATLLNCATLTLATPVLQLAAKSRRSEGSWELSGESEAQQTGTALVSLLIGSADFSSLRQLPPEPSPKPICPLSGQYAELVSALLTASARRRRVGAMPSGIRLKKGFGECRRGMIDMRKRFRGNQPITFQNLSTTDSGEGYQLYAGKSAFGGGVKKTDGNEPEPKDWREVENERYRQEQQQQEKKR</sequence>
<feature type="chain" id="PRO_5046027458" evidence="2">
    <location>
        <begin position="18"/>
        <end position="190"/>
    </location>
</feature>
<evidence type="ECO:0000256" key="2">
    <source>
        <dbReference type="SAM" id="SignalP"/>
    </source>
</evidence>
<gene>
    <name evidence="3" type="ORF">SCAR479_03975</name>
</gene>
<accession>A0ABR2XZ71</accession>
<feature type="region of interest" description="Disordered" evidence="1">
    <location>
        <begin position="152"/>
        <end position="190"/>
    </location>
</feature>
<comment type="caution">
    <text evidence="3">The sequence shown here is derived from an EMBL/GenBank/DDBJ whole genome shotgun (WGS) entry which is preliminary data.</text>
</comment>
<feature type="signal peptide" evidence="2">
    <location>
        <begin position="1"/>
        <end position="17"/>
    </location>
</feature>
<keyword evidence="2" id="KW-0732">Signal</keyword>
<dbReference type="Pfam" id="PF10203">
    <property type="entry name" value="Pet191_N"/>
    <property type="match status" value="1"/>
</dbReference>
<reference evidence="3 4" key="1">
    <citation type="submission" date="2024-02" db="EMBL/GenBank/DDBJ databases">
        <title>First draft genome assembly of two strains of Seiridium cardinale.</title>
        <authorList>
            <person name="Emiliani G."/>
            <person name="Scali E."/>
        </authorList>
    </citation>
    <scope>NUCLEOTIDE SEQUENCE [LARGE SCALE GENOMIC DNA]</scope>
    <source>
        <strain evidence="3 4">BM-138-000479</strain>
    </source>
</reference>
<feature type="compositionally biased region" description="Basic and acidic residues" evidence="1">
    <location>
        <begin position="159"/>
        <end position="190"/>
    </location>
</feature>
<name>A0ABR2XZ71_9PEZI</name>
<dbReference type="Proteomes" id="UP001465668">
    <property type="component" value="Unassembled WGS sequence"/>
</dbReference>
<dbReference type="InterPro" id="IPR018793">
    <property type="entry name" value="Cyt_c_oxidase_assmbl_Pet191"/>
</dbReference>
<evidence type="ECO:0000313" key="4">
    <source>
        <dbReference type="Proteomes" id="UP001465668"/>
    </source>
</evidence>